<gene>
    <name evidence="1" type="ORF">D8674_031103</name>
</gene>
<reference evidence="2" key="2">
    <citation type="submission" date="2019-10" db="EMBL/GenBank/DDBJ databases">
        <title>A de novo genome assembly of a pear dwarfing rootstock.</title>
        <authorList>
            <person name="Wang F."/>
            <person name="Wang J."/>
            <person name="Li S."/>
            <person name="Zhang Y."/>
            <person name="Fang M."/>
            <person name="Ma L."/>
            <person name="Zhao Y."/>
            <person name="Jiang S."/>
        </authorList>
    </citation>
    <scope>NUCLEOTIDE SEQUENCE [LARGE SCALE GENOMIC DNA]</scope>
</reference>
<dbReference type="EMBL" id="SMOL01000781">
    <property type="protein sequence ID" value="KAB2595653.1"/>
    <property type="molecule type" value="Genomic_DNA"/>
</dbReference>
<dbReference type="Proteomes" id="UP000327157">
    <property type="component" value="Chromosome 7"/>
</dbReference>
<proteinExistence type="predicted"/>
<keyword evidence="2" id="KW-1185">Reference proteome</keyword>
<dbReference type="AlphaFoldDB" id="A0A5N5EYT0"/>
<name>A0A5N5EYT0_9ROSA</name>
<sequence>MAETMAAGAAVLFTQEVSCSAMEVQLTRRCSGDDAVVIVNALQAADAAALSGEFWSFSHLKVTFGRRKTKKFSIGVVPTIV</sequence>
<organism evidence="1 2">
    <name type="scientific">Pyrus ussuriensis x Pyrus communis</name>
    <dbReference type="NCBI Taxonomy" id="2448454"/>
    <lineage>
        <taxon>Eukaryota</taxon>
        <taxon>Viridiplantae</taxon>
        <taxon>Streptophyta</taxon>
        <taxon>Embryophyta</taxon>
        <taxon>Tracheophyta</taxon>
        <taxon>Spermatophyta</taxon>
        <taxon>Magnoliopsida</taxon>
        <taxon>eudicotyledons</taxon>
        <taxon>Gunneridae</taxon>
        <taxon>Pentapetalae</taxon>
        <taxon>rosids</taxon>
        <taxon>fabids</taxon>
        <taxon>Rosales</taxon>
        <taxon>Rosaceae</taxon>
        <taxon>Amygdaloideae</taxon>
        <taxon>Maleae</taxon>
        <taxon>Pyrus</taxon>
    </lineage>
</organism>
<comment type="caution">
    <text evidence="1">The sequence shown here is derived from an EMBL/GenBank/DDBJ whole genome shotgun (WGS) entry which is preliminary data.</text>
</comment>
<evidence type="ECO:0000313" key="1">
    <source>
        <dbReference type="EMBL" id="KAB2595653.1"/>
    </source>
</evidence>
<evidence type="ECO:0000313" key="2">
    <source>
        <dbReference type="Proteomes" id="UP000327157"/>
    </source>
</evidence>
<protein>
    <submittedName>
        <fullName evidence="1">Uncharacterized protein</fullName>
    </submittedName>
</protein>
<reference evidence="1 2" key="1">
    <citation type="submission" date="2019-09" db="EMBL/GenBank/DDBJ databases">
        <authorList>
            <person name="Ou C."/>
        </authorList>
    </citation>
    <scope>NUCLEOTIDE SEQUENCE [LARGE SCALE GENOMIC DNA]</scope>
    <source>
        <strain evidence="1">S2</strain>
        <tissue evidence="1">Leaf</tissue>
    </source>
</reference>
<accession>A0A5N5EYT0</accession>
<reference evidence="1 2" key="3">
    <citation type="submission" date="2019-11" db="EMBL/GenBank/DDBJ databases">
        <title>A de novo genome assembly of a pear dwarfing rootstock.</title>
        <authorList>
            <person name="Wang F."/>
            <person name="Wang J."/>
            <person name="Li S."/>
            <person name="Zhang Y."/>
            <person name="Fang M."/>
            <person name="Ma L."/>
            <person name="Zhao Y."/>
            <person name="Jiang S."/>
        </authorList>
    </citation>
    <scope>NUCLEOTIDE SEQUENCE [LARGE SCALE GENOMIC DNA]</scope>
    <source>
        <strain evidence="1">S2</strain>
        <tissue evidence="1">Leaf</tissue>
    </source>
</reference>